<dbReference type="GO" id="GO:0005886">
    <property type="term" value="C:plasma membrane"/>
    <property type="evidence" value="ECO:0007669"/>
    <property type="project" value="UniProtKB-SubCell"/>
</dbReference>
<dbReference type="InterPro" id="IPR042094">
    <property type="entry name" value="T2SS_GspF_sf"/>
</dbReference>
<dbReference type="PANTHER" id="PTHR35007:SF1">
    <property type="entry name" value="PILUS ASSEMBLY PROTEIN"/>
    <property type="match status" value="1"/>
</dbReference>
<dbReference type="EMBL" id="VTEV01000001">
    <property type="protein sequence ID" value="TYS71026.1"/>
    <property type="molecule type" value="Genomic_DNA"/>
</dbReference>
<evidence type="ECO:0000256" key="2">
    <source>
        <dbReference type="ARBA" id="ARBA00022475"/>
    </source>
</evidence>
<evidence type="ECO:0000256" key="5">
    <source>
        <dbReference type="ARBA" id="ARBA00023136"/>
    </source>
</evidence>
<gene>
    <name evidence="8" type="ORF">FZC76_03790</name>
</gene>
<comment type="subcellular location">
    <subcellularLocation>
        <location evidence="1">Cell membrane</location>
        <topology evidence="1">Multi-pass membrane protein</topology>
    </subcellularLocation>
</comment>
<protein>
    <recommendedName>
        <fullName evidence="7">Type II secretion system protein GspF domain-containing protein</fullName>
    </recommendedName>
</protein>
<feature type="transmembrane region" description="Helical" evidence="6">
    <location>
        <begin position="242"/>
        <end position="261"/>
    </location>
</feature>
<evidence type="ECO:0000313" key="8">
    <source>
        <dbReference type="EMBL" id="TYS71026.1"/>
    </source>
</evidence>
<dbReference type="PANTHER" id="PTHR35007">
    <property type="entry name" value="INTEGRAL MEMBRANE PROTEIN-RELATED"/>
    <property type="match status" value="1"/>
</dbReference>
<dbReference type="Gene3D" id="1.20.81.30">
    <property type="entry name" value="Type II secretion system (T2SS), domain F"/>
    <property type="match status" value="1"/>
</dbReference>
<evidence type="ECO:0000256" key="4">
    <source>
        <dbReference type="ARBA" id="ARBA00022989"/>
    </source>
</evidence>
<dbReference type="InterPro" id="IPR018076">
    <property type="entry name" value="T2SS_GspF_dom"/>
</dbReference>
<evidence type="ECO:0000256" key="3">
    <source>
        <dbReference type="ARBA" id="ARBA00022692"/>
    </source>
</evidence>
<evidence type="ECO:0000259" key="7">
    <source>
        <dbReference type="Pfam" id="PF00482"/>
    </source>
</evidence>
<keyword evidence="2" id="KW-1003">Cell membrane</keyword>
<name>A0A5D4T9U2_9BACI</name>
<sequence>MRLTNRQTKEMKRLNKYLLLSNSLTIADEKEKKKKLAEKSKVILGMGNLLEGNFQFKNLRQQLIYAGYEIGPGEYLVRTILLAGILSGIIYLIMSSLLISAFSFFLGFVIRSFLLKRAIRIRNQLATQQLIQALGIMANSLRAGYSFLQVIKLISEESPKPLGKEFGKVIQNVNLGLSLEESFEQLKTSFNNPDLEMVLTSILIQRESGGDLSRLLESIQETMIGRMRVKDEVRTLTAQGRLSMWVIMFVPVGIALYLQVVNPDYFHLMFQHILGWVMIFMAISGVLLGWFIINKIVSIEV</sequence>
<proteinExistence type="predicted"/>
<keyword evidence="3 6" id="KW-0812">Transmembrane</keyword>
<dbReference type="AlphaFoldDB" id="A0A5D4T9U2"/>
<keyword evidence="4 6" id="KW-1133">Transmembrane helix</keyword>
<evidence type="ECO:0000313" key="9">
    <source>
        <dbReference type="Proteomes" id="UP000322524"/>
    </source>
</evidence>
<feature type="transmembrane region" description="Helical" evidence="6">
    <location>
        <begin position="80"/>
        <end position="110"/>
    </location>
</feature>
<evidence type="ECO:0000256" key="6">
    <source>
        <dbReference type="SAM" id="Phobius"/>
    </source>
</evidence>
<organism evidence="8 9">
    <name type="scientific">Sutcliffiella horikoshii</name>
    <dbReference type="NCBI Taxonomy" id="79883"/>
    <lineage>
        <taxon>Bacteria</taxon>
        <taxon>Bacillati</taxon>
        <taxon>Bacillota</taxon>
        <taxon>Bacilli</taxon>
        <taxon>Bacillales</taxon>
        <taxon>Bacillaceae</taxon>
        <taxon>Sutcliffiella</taxon>
    </lineage>
</organism>
<feature type="domain" description="Type II secretion system protein GspF" evidence="7">
    <location>
        <begin position="136"/>
        <end position="258"/>
    </location>
</feature>
<feature type="transmembrane region" description="Helical" evidence="6">
    <location>
        <begin position="273"/>
        <end position="293"/>
    </location>
</feature>
<comment type="caution">
    <text evidence="8">The sequence shown here is derived from an EMBL/GenBank/DDBJ whole genome shotgun (WGS) entry which is preliminary data.</text>
</comment>
<evidence type="ECO:0000256" key="1">
    <source>
        <dbReference type="ARBA" id="ARBA00004651"/>
    </source>
</evidence>
<dbReference type="OrthoDB" id="9803381at2"/>
<accession>A0A5D4T9U2</accession>
<dbReference type="Proteomes" id="UP000322524">
    <property type="component" value="Unassembled WGS sequence"/>
</dbReference>
<dbReference type="Pfam" id="PF00482">
    <property type="entry name" value="T2SSF"/>
    <property type="match status" value="1"/>
</dbReference>
<keyword evidence="5 6" id="KW-0472">Membrane</keyword>
<reference evidence="8 9" key="1">
    <citation type="submission" date="2019-08" db="EMBL/GenBank/DDBJ databases">
        <title>Bacillus genomes from the desert of Cuatro Cienegas, Coahuila.</title>
        <authorList>
            <person name="Olmedo-Alvarez G."/>
        </authorList>
    </citation>
    <scope>NUCLEOTIDE SEQUENCE [LARGE SCALE GENOMIC DNA]</scope>
    <source>
        <strain evidence="8 9">CH28_1T</strain>
    </source>
</reference>